<dbReference type="SUPFAM" id="SSF110849">
    <property type="entry name" value="ParB/Sulfiredoxin"/>
    <property type="match status" value="1"/>
</dbReference>
<feature type="transmembrane region" description="Helical" evidence="7">
    <location>
        <begin position="140"/>
        <end position="158"/>
    </location>
</feature>
<evidence type="ECO:0000256" key="7">
    <source>
        <dbReference type="SAM" id="Phobius"/>
    </source>
</evidence>
<protein>
    <submittedName>
        <fullName evidence="9">FUSC family protein</fullName>
    </submittedName>
</protein>
<dbReference type="RefSeq" id="WP_338179474.1">
    <property type="nucleotide sequence ID" value="NZ_JAEKNQ010000036.1"/>
</dbReference>
<dbReference type="Pfam" id="PF13515">
    <property type="entry name" value="FUSC_2"/>
    <property type="match status" value="1"/>
</dbReference>
<evidence type="ECO:0000256" key="5">
    <source>
        <dbReference type="ARBA" id="ARBA00023136"/>
    </source>
</evidence>
<dbReference type="PANTHER" id="PTHR30509:SF9">
    <property type="entry name" value="MULTIDRUG RESISTANCE PROTEIN MDTO"/>
    <property type="match status" value="1"/>
</dbReference>
<reference evidence="9 10" key="1">
    <citation type="submission" date="2020-10" db="EMBL/GenBank/DDBJ databases">
        <title>Ca. Dormibacterota MAGs.</title>
        <authorList>
            <person name="Montgomery K."/>
        </authorList>
    </citation>
    <scope>NUCLEOTIDE SEQUENCE [LARGE SCALE GENOMIC DNA]</scope>
    <source>
        <strain evidence="9">SC8811_S16_3</strain>
    </source>
</reference>
<organism evidence="9 10">
    <name type="scientific">Candidatus Dormiibacter inghamiae</name>
    <dbReference type="NCBI Taxonomy" id="3127013"/>
    <lineage>
        <taxon>Bacteria</taxon>
        <taxon>Bacillati</taxon>
        <taxon>Candidatus Dormiibacterota</taxon>
        <taxon>Candidatus Dormibacteria</taxon>
        <taxon>Candidatus Dormibacterales</taxon>
        <taxon>Candidatus Dormibacteraceae</taxon>
        <taxon>Candidatus Dormiibacter</taxon>
    </lineage>
</organism>
<dbReference type="AlphaFoldDB" id="A0A934KIQ9"/>
<sequence>MRRFQKVAWRLAEPPSFLPPLAVQSLKVALASGLVWALGQSLNPRPFAAVLAVIILMQGHAYGSLLNAVQFLLGVAAGLALGLLAEHFLGVSSLVLAGVIFICMLMGGWLKVSRQGFNNQIAVSALLVLASGRADNVDRLWETALGGAVGIAVAALIWPPNPVRGLRQAFRRVSVDLRTDVQRTLELAGTAEAEANRRRVRDHSERADEAVSDVGEAEDALRWNPWHLGRIHDLSRLEDRLRLVAYLYRTVRALARQAAQARATDDDSDRWRQARTHLLVAGATVVDAIERRLGGREVHDTVATAREEIGRFAVAAPQDLHAAALAAALGDLLSDVEGWRPPNQVQPDRQLVMRILRRLGDRRTPELPAPVRAELEFREERREAQHQELGAPLDPGTTAVPQLRQVVEAVGSTGERDLGVREIPLTQIKGAESYSPDFDPSFLPRSRHLRQRWVQLYERMERGDQMPPIEVYLLGNSYFVRKGHHQVSVARHLGLTKLKARVVELKTRVPVADEMNAEELLRAAEYADFLEKTGLDKSRPQARLDCSQLGRYDVILDHIQGHRYFLALKTGREVPLSEAAASWYDTVYRPLMDVVTAREVQRRLPDWTEADIYLTLTRLWLDLEQGGLPAGPEGAASALLADPGLAAREARRNRRGRSARRPRAAGWRRLLVDAVKSGQPR</sequence>
<comment type="similarity">
    <text evidence="6">Belongs to the YccS/YhfK family.</text>
</comment>
<proteinExistence type="inferred from homology"/>
<evidence type="ECO:0000256" key="3">
    <source>
        <dbReference type="ARBA" id="ARBA00022692"/>
    </source>
</evidence>
<comment type="subcellular location">
    <subcellularLocation>
        <location evidence="1">Cell membrane</location>
        <topology evidence="1">Multi-pass membrane protein</topology>
    </subcellularLocation>
</comment>
<evidence type="ECO:0000256" key="2">
    <source>
        <dbReference type="ARBA" id="ARBA00022475"/>
    </source>
</evidence>
<keyword evidence="3 7" id="KW-0812">Transmembrane</keyword>
<dbReference type="PANTHER" id="PTHR30509">
    <property type="entry name" value="P-HYDROXYBENZOIC ACID EFFLUX PUMP SUBUNIT-RELATED"/>
    <property type="match status" value="1"/>
</dbReference>
<feature type="transmembrane region" description="Helical" evidence="7">
    <location>
        <begin position="69"/>
        <end position="85"/>
    </location>
</feature>
<evidence type="ECO:0000313" key="9">
    <source>
        <dbReference type="EMBL" id="MBJ7603443.1"/>
    </source>
</evidence>
<dbReference type="InterPro" id="IPR036086">
    <property type="entry name" value="ParB/Sulfiredoxin_sf"/>
</dbReference>
<evidence type="ECO:0000313" key="10">
    <source>
        <dbReference type="Proteomes" id="UP000620075"/>
    </source>
</evidence>
<evidence type="ECO:0000256" key="4">
    <source>
        <dbReference type="ARBA" id="ARBA00022989"/>
    </source>
</evidence>
<gene>
    <name evidence="9" type="ORF">JF888_09690</name>
</gene>
<evidence type="ECO:0000256" key="1">
    <source>
        <dbReference type="ARBA" id="ARBA00004651"/>
    </source>
</evidence>
<dbReference type="Proteomes" id="UP000620075">
    <property type="component" value="Unassembled WGS sequence"/>
</dbReference>
<comment type="caution">
    <text evidence="9">The sequence shown here is derived from an EMBL/GenBank/DDBJ whole genome shotgun (WGS) entry which is preliminary data.</text>
</comment>
<evidence type="ECO:0000256" key="6">
    <source>
        <dbReference type="ARBA" id="ARBA00043993"/>
    </source>
</evidence>
<accession>A0A934KIQ9</accession>
<dbReference type="EMBL" id="JAEKNQ010000036">
    <property type="protein sequence ID" value="MBJ7603443.1"/>
    <property type="molecule type" value="Genomic_DNA"/>
</dbReference>
<keyword evidence="2" id="KW-1003">Cell membrane</keyword>
<dbReference type="InterPro" id="IPR049453">
    <property type="entry name" value="Memb_transporter_dom"/>
</dbReference>
<dbReference type="GO" id="GO:0005886">
    <property type="term" value="C:plasma membrane"/>
    <property type="evidence" value="ECO:0007669"/>
    <property type="project" value="UniProtKB-SubCell"/>
</dbReference>
<keyword evidence="5 7" id="KW-0472">Membrane</keyword>
<feature type="transmembrane region" description="Helical" evidence="7">
    <location>
        <begin position="91"/>
        <end position="110"/>
    </location>
</feature>
<name>A0A934KIQ9_9BACT</name>
<keyword evidence="4 7" id="KW-1133">Transmembrane helix</keyword>
<evidence type="ECO:0000259" key="8">
    <source>
        <dbReference type="Pfam" id="PF13515"/>
    </source>
</evidence>
<feature type="domain" description="Integral membrane bound transporter" evidence="8">
    <location>
        <begin position="31"/>
        <end position="153"/>
    </location>
</feature>